<feature type="transmembrane region" description="Helical" evidence="1">
    <location>
        <begin position="127"/>
        <end position="154"/>
    </location>
</feature>
<feature type="transmembrane region" description="Helical" evidence="1">
    <location>
        <begin position="252"/>
        <end position="272"/>
    </location>
</feature>
<evidence type="ECO:0000313" key="3">
    <source>
        <dbReference type="Proteomes" id="UP001596395"/>
    </source>
</evidence>
<dbReference type="RefSeq" id="WP_336350921.1">
    <property type="nucleotide sequence ID" value="NZ_JAZAQL010000002.1"/>
</dbReference>
<feature type="transmembrane region" description="Helical" evidence="1">
    <location>
        <begin position="195"/>
        <end position="213"/>
    </location>
</feature>
<sequence length="343" mass="36035">MAPLHALENLDDALDATTGFLRPVDRSTWVRLAIVAFFIGGPGANANSVQWTFGGGGGNGGGGPPNVVFEPIGGVELLVAAAVVVFALGLVVLFGFVGSVMEFVFVQSLREETVRVREYWGAHWRQGLRLFGFRLALFAFVFGSVLVLAIPVIVGALDVASVGGGLAIAFFLLLLPVFVVLAITVGLVNGFTTVFVVPIMLLEECGVLAGWRRLWPSVRTEPLQFLAYLVASFFLSILGGILVAVVTLVLALALLVPFGVLFAVGGLVLAFVSEPAGIALLVLVGAVYALAVLAVVALVQVPVQTYLRYYAMLVLGDVDPDLDAVPEQRARVRGDDAAGESAA</sequence>
<dbReference type="InterPro" id="IPR055966">
    <property type="entry name" value="DUF7544"/>
</dbReference>
<feature type="transmembrane region" description="Helical" evidence="1">
    <location>
        <begin position="225"/>
        <end position="245"/>
    </location>
</feature>
<dbReference type="EMBL" id="JBHSXN010000002">
    <property type="protein sequence ID" value="MFC6953976.1"/>
    <property type="molecule type" value="Genomic_DNA"/>
</dbReference>
<accession>A0ABD5VFY1</accession>
<proteinExistence type="predicted"/>
<dbReference type="Pfam" id="PF24400">
    <property type="entry name" value="DUF7544"/>
    <property type="match status" value="1"/>
</dbReference>
<feature type="transmembrane region" description="Helical" evidence="1">
    <location>
        <begin position="77"/>
        <end position="106"/>
    </location>
</feature>
<dbReference type="Proteomes" id="UP001596395">
    <property type="component" value="Unassembled WGS sequence"/>
</dbReference>
<comment type="caution">
    <text evidence="2">The sequence shown here is derived from an EMBL/GenBank/DDBJ whole genome shotgun (WGS) entry which is preliminary data.</text>
</comment>
<reference evidence="2 3" key="1">
    <citation type="journal article" date="2019" name="Int. J. Syst. Evol. Microbiol.">
        <title>The Global Catalogue of Microorganisms (GCM) 10K type strain sequencing project: providing services to taxonomists for standard genome sequencing and annotation.</title>
        <authorList>
            <consortium name="The Broad Institute Genomics Platform"/>
            <consortium name="The Broad Institute Genome Sequencing Center for Infectious Disease"/>
            <person name="Wu L."/>
            <person name="Ma J."/>
        </authorList>
    </citation>
    <scope>NUCLEOTIDE SEQUENCE [LARGE SCALE GENOMIC DNA]</scope>
    <source>
        <strain evidence="2 3">GX26</strain>
    </source>
</reference>
<evidence type="ECO:0000313" key="2">
    <source>
        <dbReference type="EMBL" id="MFC6953976.1"/>
    </source>
</evidence>
<keyword evidence="1" id="KW-0472">Membrane</keyword>
<dbReference type="AlphaFoldDB" id="A0ABD5VFY1"/>
<evidence type="ECO:0000256" key="1">
    <source>
        <dbReference type="SAM" id="Phobius"/>
    </source>
</evidence>
<protein>
    <recommendedName>
        <fullName evidence="4">Membrane-anchored glycerophosphoryl diester phosphodiesterase (GDPDase), membrane domain</fullName>
    </recommendedName>
</protein>
<keyword evidence="3" id="KW-1185">Reference proteome</keyword>
<gene>
    <name evidence="2" type="ORF">ACFQGB_13980</name>
</gene>
<keyword evidence="1" id="KW-1133">Transmembrane helix</keyword>
<feature type="transmembrane region" description="Helical" evidence="1">
    <location>
        <begin position="166"/>
        <end position="188"/>
    </location>
</feature>
<name>A0ABD5VFY1_9EURY</name>
<feature type="transmembrane region" description="Helical" evidence="1">
    <location>
        <begin position="278"/>
        <end position="299"/>
    </location>
</feature>
<organism evidence="2 3">
    <name type="scientific">Halorubellus litoreus</name>
    <dbReference type="NCBI Taxonomy" id="755308"/>
    <lineage>
        <taxon>Archaea</taxon>
        <taxon>Methanobacteriati</taxon>
        <taxon>Methanobacteriota</taxon>
        <taxon>Stenosarchaea group</taxon>
        <taxon>Halobacteria</taxon>
        <taxon>Halobacteriales</taxon>
        <taxon>Halorubellaceae</taxon>
        <taxon>Halorubellus</taxon>
    </lineage>
</organism>
<keyword evidence="1" id="KW-0812">Transmembrane</keyword>
<evidence type="ECO:0008006" key="4">
    <source>
        <dbReference type="Google" id="ProtNLM"/>
    </source>
</evidence>